<comment type="caution">
    <text evidence="1">The sequence shown here is derived from an EMBL/GenBank/DDBJ whole genome shotgun (WGS) entry which is preliminary data.</text>
</comment>
<dbReference type="EMBL" id="JAUFQS010000004">
    <property type="protein sequence ID" value="MDN3687220.1"/>
    <property type="molecule type" value="Genomic_DNA"/>
</dbReference>
<sequence length="552" mass="63096">MKKTLIISLVIAGIIFALFKLVPLLVNSYLNQNAERIVSNMITRTNDFAGHEVQFGNIQLDYDYRGTFLKMESVEISPGQDLNTENKIKFHLRFEEASLTGFQWIDFLFFNSIQLDSAYIENADLKTVTPDLEEIQEGQPATNPKEGKDYRLIGLNYLRVNGVSFENRDSKTDSIRLSMTDLFVFADGFSLSKEDKESSDALFSVKSIEGYLAETQLHVNNAINVIMARDISFNTTDRRMIVEQVSYKNKLDKYEFVNRYEKETNWMELSHARLQLDGMDFQSYFREGVILVDTMRLDGLELEVFRDKRKVEDTSRRPKMIHEILEELPRQVHLQTISLADITITYEERPDTKALAAGKIFFDQVSGEITGFTNIAEALSENDTLKVSAKGRLMGQGQIDLQANHLINSEMGTFFLQGKVGQMSLPTLNDMIMPATRIALKSGRLNDLYFNITADDIEGTGEVIAKYEDLEIEILDKNYQQNQNLLRKIGAFLANKVVIPTNNPDNSGNLSKGAVYFEREQHKFIFHYWWNLILSGLKSTITGQTAQEMKEK</sequence>
<accession>A0ABT8C367</accession>
<protein>
    <submittedName>
        <fullName evidence="1">DUF748 domain-containing protein</fullName>
    </submittedName>
</protein>
<evidence type="ECO:0000313" key="1">
    <source>
        <dbReference type="EMBL" id="MDN3687220.1"/>
    </source>
</evidence>
<name>A0ABT8C367_9BACT</name>
<reference evidence="2" key="1">
    <citation type="journal article" date="2019" name="Int. J. Syst. Evol. Microbiol.">
        <title>The Global Catalogue of Microorganisms (GCM) 10K type strain sequencing project: providing services to taxonomists for standard genome sequencing and annotation.</title>
        <authorList>
            <consortium name="The Broad Institute Genomics Platform"/>
            <consortium name="The Broad Institute Genome Sequencing Center for Infectious Disease"/>
            <person name="Wu L."/>
            <person name="Ma J."/>
        </authorList>
    </citation>
    <scope>NUCLEOTIDE SEQUENCE [LARGE SCALE GENOMIC DNA]</scope>
    <source>
        <strain evidence="2">CECT 7706</strain>
    </source>
</reference>
<organism evidence="1 2">
    <name type="scientific">Cyclobacterium jeungdonense</name>
    <dbReference type="NCBI Taxonomy" id="708087"/>
    <lineage>
        <taxon>Bacteria</taxon>
        <taxon>Pseudomonadati</taxon>
        <taxon>Bacteroidota</taxon>
        <taxon>Cytophagia</taxon>
        <taxon>Cytophagales</taxon>
        <taxon>Cyclobacteriaceae</taxon>
        <taxon>Cyclobacterium</taxon>
    </lineage>
</organism>
<proteinExistence type="predicted"/>
<evidence type="ECO:0000313" key="2">
    <source>
        <dbReference type="Proteomes" id="UP001236663"/>
    </source>
</evidence>
<dbReference type="RefSeq" id="WP_163384104.1">
    <property type="nucleotide sequence ID" value="NZ_JAUFQS010000004.1"/>
</dbReference>
<gene>
    <name evidence="1" type="ORF">QWZ15_05220</name>
</gene>
<dbReference type="Proteomes" id="UP001236663">
    <property type="component" value="Unassembled WGS sequence"/>
</dbReference>
<keyword evidence="2" id="KW-1185">Reference proteome</keyword>